<evidence type="ECO:0000313" key="2">
    <source>
        <dbReference type="EMBL" id="KAF4631675.1"/>
    </source>
</evidence>
<proteinExistence type="predicted"/>
<keyword evidence="3" id="KW-1185">Reference proteome</keyword>
<name>A0A8H4RMN0_9HELO</name>
<keyword evidence="1" id="KW-0472">Membrane</keyword>
<dbReference type="Proteomes" id="UP000566819">
    <property type="component" value="Unassembled WGS sequence"/>
</dbReference>
<organism evidence="2 3">
    <name type="scientific">Cudoniella acicularis</name>
    <dbReference type="NCBI Taxonomy" id="354080"/>
    <lineage>
        <taxon>Eukaryota</taxon>
        <taxon>Fungi</taxon>
        <taxon>Dikarya</taxon>
        <taxon>Ascomycota</taxon>
        <taxon>Pezizomycotina</taxon>
        <taxon>Leotiomycetes</taxon>
        <taxon>Helotiales</taxon>
        <taxon>Tricladiaceae</taxon>
        <taxon>Cudoniella</taxon>
    </lineage>
</organism>
<gene>
    <name evidence="2" type="ORF">G7Y89_g6456</name>
</gene>
<dbReference type="EMBL" id="JAAMPI010000420">
    <property type="protein sequence ID" value="KAF4631675.1"/>
    <property type="molecule type" value="Genomic_DNA"/>
</dbReference>
<sequence length="323" mass="36624">MLFSIPRAQNVNLLRLFAIFHLLSFVTAVLPYINTTLSSDDENCRFCPYEACASYDIYIEKQTHTFSCWTHGEKFAANDSDNIWLRSENNCYIPQYQLKYNGTAQEDLAYCGASSEEKIFNTQNATVQWDTECNSVPWFLDIVNEVRTVQKYKPGVEVTLTCWYASTESTALGDSIFTYTTDKCYISETGLYEKADQTLLPNCEHNAKAPPPQRRYPHVVETLSTKKPRHARPAVEKQDFLFEVQMTSDAPCREHPTNTSAIVTTYRDGTNATVQCFTAPPGRGGPLLWMETTDWCYITELDTAAELREIAPGEPYCADYGGD</sequence>
<keyword evidence="1" id="KW-1133">Transmembrane helix</keyword>
<protein>
    <submittedName>
        <fullName evidence="2">Uncharacterized protein</fullName>
    </submittedName>
</protein>
<feature type="transmembrane region" description="Helical" evidence="1">
    <location>
        <begin position="12"/>
        <end position="33"/>
    </location>
</feature>
<comment type="caution">
    <text evidence="2">The sequence shown here is derived from an EMBL/GenBank/DDBJ whole genome shotgun (WGS) entry which is preliminary data.</text>
</comment>
<accession>A0A8H4RMN0</accession>
<keyword evidence="1" id="KW-0812">Transmembrane</keyword>
<evidence type="ECO:0000313" key="3">
    <source>
        <dbReference type="Proteomes" id="UP000566819"/>
    </source>
</evidence>
<reference evidence="2 3" key="1">
    <citation type="submission" date="2020-03" db="EMBL/GenBank/DDBJ databases">
        <title>Draft Genome Sequence of Cudoniella acicularis.</title>
        <authorList>
            <person name="Buettner E."/>
            <person name="Kellner H."/>
        </authorList>
    </citation>
    <scope>NUCLEOTIDE SEQUENCE [LARGE SCALE GENOMIC DNA]</scope>
    <source>
        <strain evidence="2 3">DSM 108380</strain>
    </source>
</reference>
<dbReference type="OrthoDB" id="5358886at2759"/>
<dbReference type="AlphaFoldDB" id="A0A8H4RMN0"/>
<evidence type="ECO:0000256" key="1">
    <source>
        <dbReference type="SAM" id="Phobius"/>
    </source>
</evidence>